<dbReference type="Proteomes" id="UP000617681">
    <property type="component" value="Chromosome"/>
</dbReference>
<proteinExistence type="predicted"/>
<protein>
    <submittedName>
        <fullName evidence="1">Uncharacterized protein</fullName>
    </submittedName>
</protein>
<accession>A0A7T4JU51</accession>
<reference evidence="1 3" key="1">
    <citation type="submission" date="2020-12" db="EMBL/GenBank/DDBJ databases">
        <title>FDA dAtabase for Regulatory Grade micrObial Sequences (FDA-ARGOS): Supporting development and validation of Infectious Disease Dx tests.</title>
        <authorList>
            <person name="Sproer C."/>
            <person name="Gronow S."/>
            <person name="Severitt S."/>
            <person name="Schroder I."/>
            <person name="Tallon L."/>
            <person name="Sadzewicz L."/>
            <person name="Zhao X."/>
            <person name="Boylan J."/>
            <person name="Ott S."/>
            <person name="Bowen H."/>
            <person name="Vavikolanu K."/>
            <person name="Mehta A."/>
            <person name="Aluvathingal J."/>
            <person name="Nadendla S."/>
            <person name="Lowell S."/>
            <person name="Myers T."/>
            <person name="Yan Y."/>
            <person name="Sichtig H."/>
        </authorList>
    </citation>
    <scope>NUCLEOTIDE SEQUENCE [LARGE SCALE GENOMIC DNA]</scope>
    <source>
        <strain evidence="1 3">FDAARGOS_1053</strain>
        <strain evidence="2">FDAARGOS_1191</strain>
    </source>
</reference>
<organism evidence="1 3">
    <name type="scientific">Corynebacterium glucuronolyticum</name>
    <dbReference type="NCBI Taxonomy" id="39791"/>
    <lineage>
        <taxon>Bacteria</taxon>
        <taxon>Bacillati</taxon>
        <taxon>Actinomycetota</taxon>
        <taxon>Actinomycetes</taxon>
        <taxon>Mycobacteriales</taxon>
        <taxon>Corynebacteriaceae</taxon>
        <taxon>Corynebacterium</taxon>
    </lineage>
</organism>
<dbReference type="EMBL" id="CP069534">
    <property type="protein sequence ID" value="QRP69781.1"/>
    <property type="molecule type" value="Genomic_DNA"/>
</dbReference>
<dbReference type="RefSeq" id="WP_005389565.1">
    <property type="nucleotide sequence ID" value="NZ_CP066007.1"/>
</dbReference>
<dbReference type="AlphaFoldDB" id="A0A7T4JU51"/>
<evidence type="ECO:0000313" key="3">
    <source>
        <dbReference type="Proteomes" id="UP000596145"/>
    </source>
</evidence>
<sequence>MATITFDVYMPAEKTRELRSAFLRTARDLPGVADTRVSVNILPDPELPAEVVDQLVATYRPSETADEKVEDQPGVTRFVISAPDFTGSVNQLAMRLSRILTPAVNLPPDRVLLENELDFEVPAIYPWIVQAER</sequence>
<evidence type="ECO:0000313" key="2">
    <source>
        <dbReference type="EMBL" id="QRP69781.1"/>
    </source>
</evidence>
<evidence type="ECO:0000313" key="1">
    <source>
        <dbReference type="EMBL" id="QQB45467.1"/>
    </source>
</evidence>
<dbReference type="EMBL" id="CP066007">
    <property type="protein sequence ID" value="QQB45467.1"/>
    <property type="molecule type" value="Genomic_DNA"/>
</dbReference>
<dbReference type="GeneID" id="92760379"/>
<dbReference type="Proteomes" id="UP000596145">
    <property type="component" value="Chromosome"/>
</dbReference>
<gene>
    <name evidence="1" type="ORF">I6I10_08020</name>
    <name evidence="2" type="ORF">I6J21_08145</name>
</gene>
<name>A0A7T4JU51_9CORY</name>
<dbReference type="OrthoDB" id="4773472at2"/>